<dbReference type="EMBL" id="KY073123">
    <property type="protein sequence ID" value="APD20031.1"/>
    <property type="molecule type" value="Genomic_DNA"/>
</dbReference>
<dbReference type="OrthoDB" id="17627at10239"/>
<organism evidence="2 3">
    <name type="scientific">Serratia phage vB_Sru_IME250</name>
    <dbReference type="NCBI Taxonomy" id="1852640"/>
    <lineage>
        <taxon>Viruses</taxon>
        <taxon>Duplodnaviria</taxon>
        <taxon>Heunggongvirae</taxon>
        <taxon>Uroviricota</taxon>
        <taxon>Caudoviricetes</taxon>
        <taxon>Pantevenvirales</taxon>
        <taxon>Ackermannviridae</taxon>
        <taxon>Taipeivirus</taxon>
        <taxon>Taipeivirus IME250</taxon>
    </lineage>
</organism>
<evidence type="ECO:0000313" key="2">
    <source>
        <dbReference type="EMBL" id="APD20031.1"/>
    </source>
</evidence>
<reference evidence="2 3" key="1">
    <citation type="submission" date="2016-11" db="EMBL/GenBank/DDBJ databases">
        <title>Complete genome of the first virulent bacteriophage infecting the opportunist pathogen Serratia rubidaea.</title>
        <authorList>
            <person name="Xing S."/>
            <person name="Ma T."/>
            <person name="Zhang X."/>
            <person name="Huang Y."/>
            <person name="Mi Z."/>
            <person name="Sun Q."/>
            <person name="An X."/>
            <person name="Fan H."/>
            <person name="Wu S."/>
            <person name="Lin W."/>
            <person name="Tong Y."/>
        </authorList>
    </citation>
    <scope>NUCLEOTIDE SEQUENCE [LARGE SCALE GENOMIC DNA]</scope>
</reference>
<dbReference type="KEGG" id="vg:40092405"/>
<evidence type="ECO:0000313" key="1">
    <source>
        <dbReference type="EMBL" id="ANM47123.1"/>
    </source>
</evidence>
<keyword evidence="4" id="KW-1185">Reference proteome</keyword>
<proteinExistence type="predicted"/>
<dbReference type="EMBL" id="KX147096">
    <property type="protein sequence ID" value="ANM47123.1"/>
    <property type="molecule type" value="Genomic_DNA"/>
</dbReference>
<protein>
    <submittedName>
        <fullName evidence="2">Uncharacterized protein</fullName>
    </submittedName>
</protein>
<dbReference type="Proteomes" id="UP000231470">
    <property type="component" value="Segment"/>
</dbReference>
<evidence type="ECO:0000313" key="3">
    <source>
        <dbReference type="Proteomes" id="UP000230444"/>
    </source>
</evidence>
<sequence>MRNYLRLNNVLESLIEYYIMQHLRSENGHLDDELTCDHRIIIHSVEVLDNDLLLANVEHSLYDAELGKYCAPAFAQIELTSRWPAEVIFNSEAVVYDEADSYI</sequence>
<evidence type="ECO:0000313" key="4">
    <source>
        <dbReference type="Proteomes" id="UP000231470"/>
    </source>
</evidence>
<dbReference type="GeneID" id="40092405"/>
<reference evidence="1 4" key="2">
    <citation type="journal article" date="2017" name="Arch. Virol.">
        <title>First complete genome sequence of a virulent bacteriophage infecting the opportunistic pathogen Serratia rubidaea.</title>
        <authorList>
            <person name="Xing S."/>
            <person name="Ma T."/>
            <person name="Zhang X."/>
            <person name="Huang Y."/>
            <person name="Mi Z."/>
            <person name="Sun Q."/>
            <person name="An X."/>
            <person name="Fan H."/>
            <person name="Wu S."/>
            <person name="Wei L."/>
            <person name="Tong Y."/>
        </authorList>
    </citation>
    <scope>NUCLEOTIDE SEQUENCE [LARGE SCALE GENOMIC DNA]</scope>
</reference>
<name>A0A1J0MFT2_9CAUD</name>
<dbReference type="Proteomes" id="UP000230444">
    <property type="component" value="Segment"/>
</dbReference>
<accession>A0A1J0MFT2</accession>
<dbReference type="RefSeq" id="YP_009615924.1">
    <property type="nucleotide sequence ID" value="NC_042047.1"/>
</dbReference>